<feature type="chain" id="PRO_5042181077" description="Domain of unknown function DB domain-containing protein" evidence="1">
    <location>
        <begin position="18"/>
        <end position="233"/>
    </location>
</feature>
<name>A0AAF5Q5N3_WUCBA</name>
<proteinExistence type="predicted"/>
<keyword evidence="1" id="KW-0732">Signal</keyword>
<accession>A0AAF5Q5N3</accession>
<feature type="signal peptide" evidence="1">
    <location>
        <begin position="1"/>
        <end position="17"/>
    </location>
</feature>
<evidence type="ECO:0000313" key="3">
    <source>
        <dbReference type="WBParaSite" id="mrna-Wban_10419"/>
    </source>
</evidence>
<organism evidence="2 3">
    <name type="scientific">Wuchereria bancrofti</name>
    <dbReference type="NCBI Taxonomy" id="6293"/>
    <lineage>
        <taxon>Eukaryota</taxon>
        <taxon>Metazoa</taxon>
        <taxon>Ecdysozoa</taxon>
        <taxon>Nematoda</taxon>
        <taxon>Chromadorea</taxon>
        <taxon>Rhabditida</taxon>
        <taxon>Spirurina</taxon>
        <taxon>Spiruromorpha</taxon>
        <taxon>Filarioidea</taxon>
        <taxon>Onchocercidae</taxon>
        <taxon>Wuchereria</taxon>
    </lineage>
</organism>
<dbReference type="PANTHER" id="PTHR34401">
    <property type="entry name" value="PROTEIN CBG12388-RELATED"/>
    <property type="match status" value="1"/>
</dbReference>
<reference evidence="3" key="3">
    <citation type="submission" date="2024-02" db="UniProtKB">
        <authorList>
            <consortium name="WormBaseParasite"/>
        </authorList>
    </citation>
    <scope>IDENTIFICATION</scope>
    <source>
        <strain evidence="3">pt0022</strain>
    </source>
</reference>
<sequence>MLLSFYSILLLLCYVLMQTGRTDLLSAGSMQSTLTNETIRECWCEEEGICMKEVELKLRKCLDRCWARDATKVTLRPDDLRQCFIQQKPIGDRLITCIKSNIKCCADSKYGPQIPKQDIRKIVSLTGEKLEEAKYKIIRNPTLQPIQKVLDAVIEIGKCVKDCTMEGGGLEECFERYTCQPCVHVNRMQGTVRRCIKHVGWRRAARELCNCTVEAGVSGLKNFCPLLNLASMK</sequence>
<evidence type="ECO:0000313" key="2">
    <source>
        <dbReference type="Proteomes" id="UP000093561"/>
    </source>
</evidence>
<protein>
    <recommendedName>
        <fullName evidence="4">Domain of unknown function DB domain-containing protein</fullName>
    </recommendedName>
</protein>
<dbReference type="Proteomes" id="UP000093561">
    <property type="component" value="Unassembled WGS sequence"/>
</dbReference>
<dbReference type="AlphaFoldDB" id="A0AAF5Q5N3"/>
<reference evidence="2" key="2">
    <citation type="journal article" date="2016" name="Mol. Ecol.">
        <title>Population genomics of the filarial nematode parasite Wuchereria bancrofti from mosquitoes.</title>
        <authorList>
            <person name="Small S.T."/>
            <person name="Reimer L.J."/>
            <person name="Tisch D.J."/>
            <person name="King C.L."/>
            <person name="Christensen B.M."/>
            <person name="Siba P.M."/>
            <person name="Kazura J.W."/>
            <person name="Serre D."/>
            <person name="Zimmerman P.A."/>
        </authorList>
    </citation>
    <scope>NUCLEOTIDE SEQUENCE</scope>
    <source>
        <strain evidence="2">pt0022</strain>
    </source>
</reference>
<dbReference type="PANTHER" id="PTHR34401:SF6">
    <property type="entry name" value="DUF19 DOMAIN-CONTAINING PROTEIN"/>
    <property type="match status" value="1"/>
</dbReference>
<evidence type="ECO:0008006" key="4">
    <source>
        <dbReference type="Google" id="ProtNLM"/>
    </source>
</evidence>
<dbReference type="WBParaSite" id="mrna-Wban_10419">
    <property type="protein sequence ID" value="mrna-Wban_10419"/>
    <property type="gene ID" value="Wban_10419"/>
</dbReference>
<reference evidence="2" key="1">
    <citation type="submission" date="2015-03" db="EMBL/GenBank/DDBJ databases">
        <title>Wuchereria bancrofti Genome Sequencing Papua New Guinea Strain.</title>
        <authorList>
            <person name="Small S.T."/>
            <person name="Serre D."/>
            <person name="Zimmerman P.A."/>
        </authorList>
    </citation>
    <scope>NUCLEOTIDE SEQUENCE [LARGE SCALE GENOMIC DNA]</scope>
    <source>
        <strain evidence="2">pt0022</strain>
    </source>
</reference>
<evidence type="ECO:0000256" key="1">
    <source>
        <dbReference type="SAM" id="SignalP"/>
    </source>
</evidence>